<organism evidence="1 2">
    <name type="scientific">Caballeronia novacaledonica</name>
    <dbReference type="NCBI Taxonomy" id="1544861"/>
    <lineage>
        <taxon>Bacteria</taxon>
        <taxon>Pseudomonadati</taxon>
        <taxon>Pseudomonadota</taxon>
        <taxon>Betaproteobacteria</taxon>
        <taxon>Burkholderiales</taxon>
        <taxon>Burkholderiaceae</taxon>
        <taxon>Caballeronia</taxon>
    </lineage>
</organism>
<proteinExistence type="predicted"/>
<gene>
    <name evidence="1" type="ORF">CBA19CS22_34600</name>
</gene>
<evidence type="ECO:0000313" key="2">
    <source>
        <dbReference type="Proteomes" id="UP001055013"/>
    </source>
</evidence>
<comment type="caution">
    <text evidence="1">The sequence shown here is derived from an EMBL/GenBank/DDBJ whole genome shotgun (WGS) entry which is preliminary data.</text>
</comment>
<protein>
    <submittedName>
        <fullName evidence="1">Uncharacterized protein</fullName>
    </submittedName>
</protein>
<accession>A0ACB5R444</accession>
<sequence length="412" mass="46227">MSSVGWIDFSASDRRRVHDVLAMMKEKGTLDELGVGQIRDAYADLLFPGFNTIQTRARYFLAIPRLMLDWAAWSPSKRNARPLAMYLREAENKLASLLKDNYEKIGEPPTDVIGHTAVEQGGVSRRPSTTYWNGLRVFDIVRTRQSLAEFCRHWQRDAAGHESVTSDEGSNDDDHRFEAVMRRPPGSPGGWPDGMLLDLTAPEAKFLRERFTNAPGLEHTVAAQLMSHGLARTALKKDCASFAAFSNWAAKQTALSAACRENVEEAQRFSLAIEGAHIIFNRLIAEGKTQNGKLAQLCADRYASWQAEARVAGIFHDNAPQQWTSANDASGSRVKSLTCQFLDRWNTLNSVAHPNQSALDELVFNQAIQNKPKRSLLLREPDEASWYGMSALDYRWQTARRMLTDIAKELPC</sequence>
<reference evidence="1" key="1">
    <citation type="submission" date="2021-09" db="EMBL/GenBank/DDBJ databases">
        <title>Isolation and characterization of 3-chlorobenzoate degrading bacteria from soils in Shizuoka.</title>
        <authorList>
            <person name="Ifat A."/>
            <person name="Ogawa N."/>
            <person name="Kimbara K."/>
            <person name="Moriuchi R."/>
            <person name="Dohra H."/>
            <person name="Shintani M."/>
        </authorList>
    </citation>
    <scope>NUCLEOTIDE SEQUENCE</scope>
    <source>
        <strain evidence="1">19CS2-2</strain>
    </source>
</reference>
<evidence type="ECO:0000313" key="1">
    <source>
        <dbReference type="EMBL" id="GJH21784.1"/>
    </source>
</evidence>
<dbReference type="Proteomes" id="UP001055013">
    <property type="component" value="Unassembled WGS sequence"/>
</dbReference>
<name>A0ACB5R444_9BURK</name>
<dbReference type="EMBL" id="BPUR01000031">
    <property type="protein sequence ID" value="GJH21784.1"/>
    <property type="molecule type" value="Genomic_DNA"/>
</dbReference>
<keyword evidence="2" id="KW-1185">Reference proteome</keyword>